<evidence type="ECO:0000256" key="6">
    <source>
        <dbReference type="ARBA" id="ARBA00023136"/>
    </source>
</evidence>
<evidence type="ECO:0000256" key="1">
    <source>
        <dbReference type="ARBA" id="ARBA00004651"/>
    </source>
</evidence>
<dbReference type="InterPro" id="IPR051907">
    <property type="entry name" value="DoxX-like_oxidoreductase"/>
</dbReference>
<evidence type="ECO:0000256" key="7">
    <source>
        <dbReference type="SAM" id="Phobius"/>
    </source>
</evidence>
<dbReference type="Proteomes" id="UP000606044">
    <property type="component" value="Unassembled WGS sequence"/>
</dbReference>
<organism evidence="8 9">
    <name type="scientific">Azorhizobium oxalatiphilum</name>
    <dbReference type="NCBI Taxonomy" id="980631"/>
    <lineage>
        <taxon>Bacteria</taxon>
        <taxon>Pseudomonadati</taxon>
        <taxon>Pseudomonadota</taxon>
        <taxon>Alphaproteobacteria</taxon>
        <taxon>Hyphomicrobiales</taxon>
        <taxon>Xanthobacteraceae</taxon>
        <taxon>Azorhizobium</taxon>
    </lineage>
</organism>
<evidence type="ECO:0000256" key="5">
    <source>
        <dbReference type="ARBA" id="ARBA00022989"/>
    </source>
</evidence>
<keyword evidence="4 7" id="KW-0812">Transmembrane</keyword>
<evidence type="ECO:0000313" key="8">
    <source>
        <dbReference type="EMBL" id="GGF81704.1"/>
    </source>
</evidence>
<gene>
    <name evidence="8" type="ORF">GCM10007301_47300</name>
</gene>
<evidence type="ECO:0000256" key="3">
    <source>
        <dbReference type="ARBA" id="ARBA00022475"/>
    </source>
</evidence>
<comment type="subcellular location">
    <subcellularLocation>
        <location evidence="1">Cell membrane</location>
        <topology evidence="1">Multi-pass membrane protein</topology>
    </subcellularLocation>
</comment>
<keyword evidence="6 7" id="KW-0472">Membrane</keyword>
<name>A0A917CBL3_9HYPH</name>
<accession>A0A917CBL3</accession>
<evidence type="ECO:0000313" key="9">
    <source>
        <dbReference type="Proteomes" id="UP000606044"/>
    </source>
</evidence>
<dbReference type="AlphaFoldDB" id="A0A917CBL3"/>
<feature type="transmembrane region" description="Helical" evidence="7">
    <location>
        <begin position="87"/>
        <end position="106"/>
    </location>
</feature>
<feature type="transmembrane region" description="Helical" evidence="7">
    <location>
        <begin position="60"/>
        <end position="80"/>
    </location>
</feature>
<dbReference type="PANTHER" id="PTHR33452">
    <property type="entry name" value="OXIDOREDUCTASE CATD-RELATED"/>
    <property type="match status" value="1"/>
</dbReference>
<dbReference type="InterPro" id="IPR032808">
    <property type="entry name" value="DoxX"/>
</dbReference>
<reference evidence="8" key="2">
    <citation type="submission" date="2020-09" db="EMBL/GenBank/DDBJ databases">
        <authorList>
            <person name="Sun Q."/>
            <person name="Sedlacek I."/>
        </authorList>
    </citation>
    <scope>NUCLEOTIDE SEQUENCE</scope>
    <source>
        <strain evidence="8">CCM 7897</strain>
    </source>
</reference>
<protein>
    <submittedName>
        <fullName evidence="8">Membrane protein</fullName>
    </submittedName>
</protein>
<comment type="caution">
    <text evidence="8">The sequence shown here is derived from an EMBL/GenBank/DDBJ whole genome shotgun (WGS) entry which is preliminary data.</text>
</comment>
<sequence length="155" mass="15979">MITETTASGRNVDALTAPYGATVLRVALGVMFISHAYLKFAVFTVAGFEGYLAAQGLPTGLAWPIILAELIGGIAILVGFYGRLVSLALIPLLLGALGVHAPNGWVFNATGGGWEYPAFLVVGALAVGLLGDGAFALKSVRLSQLLGGKVRPRLA</sequence>
<keyword evidence="5 7" id="KW-1133">Transmembrane helix</keyword>
<dbReference type="EMBL" id="BMCT01000008">
    <property type="protein sequence ID" value="GGF81704.1"/>
    <property type="molecule type" value="Genomic_DNA"/>
</dbReference>
<keyword evidence="9" id="KW-1185">Reference proteome</keyword>
<dbReference type="PANTHER" id="PTHR33452:SF1">
    <property type="entry name" value="INNER MEMBRANE PROTEIN YPHA-RELATED"/>
    <property type="match status" value="1"/>
</dbReference>
<proteinExistence type="inferred from homology"/>
<comment type="similarity">
    <text evidence="2">Belongs to the DoxX family.</text>
</comment>
<dbReference type="Pfam" id="PF07681">
    <property type="entry name" value="DoxX"/>
    <property type="match status" value="1"/>
</dbReference>
<reference evidence="8" key="1">
    <citation type="journal article" date="2014" name="Int. J. Syst. Evol. Microbiol.">
        <title>Complete genome sequence of Corynebacterium casei LMG S-19264T (=DSM 44701T), isolated from a smear-ripened cheese.</title>
        <authorList>
            <consortium name="US DOE Joint Genome Institute (JGI-PGF)"/>
            <person name="Walter F."/>
            <person name="Albersmeier A."/>
            <person name="Kalinowski J."/>
            <person name="Ruckert C."/>
        </authorList>
    </citation>
    <scope>NUCLEOTIDE SEQUENCE</scope>
    <source>
        <strain evidence="8">CCM 7897</strain>
    </source>
</reference>
<dbReference type="GO" id="GO:0005886">
    <property type="term" value="C:plasma membrane"/>
    <property type="evidence" value="ECO:0007669"/>
    <property type="project" value="UniProtKB-SubCell"/>
</dbReference>
<evidence type="ECO:0000256" key="4">
    <source>
        <dbReference type="ARBA" id="ARBA00022692"/>
    </source>
</evidence>
<keyword evidence="3" id="KW-1003">Cell membrane</keyword>
<feature type="transmembrane region" description="Helical" evidence="7">
    <location>
        <begin position="26"/>
        <end position="48"/>
    </location>
</feature>
<feature type="transmembrane region" description="Helical" evidence="7">
    <location>
        <begin position="118"/>
        <end position="137"/>
    </location>
</feature>
<evidence type="ECO:0000256" key="2">
    <source>
        <dbReference type="ARBA" id="ARBA00006679"/>
    </source>
</evidence>
<dbReference type="RefSeq" id="WP_188583232.1">
    <property type="nucleotide sequence ID" value="NZ_BMCT01000008.1"/>
</dbReference>